<reference evidence="1 2" key="1">
    <citation type="journal article" date="2018" name="Front. Plant Sci.">
        <title>Red Clover (Trifolium pratense) and Zigzag Clover (T. medium) - A Picture of Genomic Similarities and Differences.</title>
        <authorList>
            <person name="Dluhosova J."/>
            <person name="Istvanek J."/>
            <person name="Nedelnik J."/>
            <person name="Repkova J."/>
        </authorList>
    </citation>
    <scope>NUCLEOTIDE SEQUENCE [LARGE SCALE GENOMIC DNA]</scope>
    <source>
        <strain evidence="2">cv. 10/8</strain>
        <tissue evidence="1">Leaf</tissue>
    </source>
</reference>
<dbReference type="Proteomes" id="UP000265520">
    <property type="component" value="Unassembled WGS sequence"/>
</dbReference>
<keyword evidence="2" id="KW-1185">Reference proteome</keyword>
<evidence type="ECO:0000313" key="1">
    <source>
        <dbReference type="EMBL" id="MCI63219.1"/>
    </source>
</evidence>
<proteinExistence type="predicted"/>
<dbReference type="EMBL" id="LXQA010633036">
    <property type="protein sequence ID" value="MCI63219.1"/>
    <property type="molecule type" value="Genomic_DNA"/>
</dbReference>
<feature type="non-terminal residue" evidence="1">
    <location>
        <position position="1"/>
    </location>
</feature>
<feature type="non-terminal residue" evidence="1">
    <location>
        <position position="80"/>
    </location>
</feature>
<protein>
    <submittedName>
        <fullName evidence="1">Uncharacterized protein</fullName>
    </submittedName>
</protein>
<sequence length="80" mass="8935">TPLEEEELLKEAETVNDVLGCDLNGVIPIYCLHTPKKNEVLNPVVESQEVPTPTLQAFEKNESMEVDETVIMSTTSNSFR</sequence>
<comment type="caution">
    <text evidence="1">The sequence shown here is derived from an EMBL/GenBank/DDBJ whole genome shotgun (WGS) entry which is preliminary data.</text>
</comment>
<organism evidence="1 2">
    <name type="scientific">Trifolium medium</name>
    <dbReference type="NCBI Taxonomy" id="97028"/>
    <lineage>
        <taxon>Eukaryota</taxon>
        <taxon>Viridiplantae</taxon>
        <taxon>Streptophyta</taxon>
        <taxon>Embryophyta</taxon>
        <taxon>Tracheophyta</taxon>
        <taxon>Spermatophyta</taxon>
        <taxon>Magnoliopsida</taxon>
        <taxon>eudicotyledons</taxon>
        <taxon>Gunneridae</taxon>
        <taxon>Pentapetalae</taxon>
        <taxon>rosids</taxon>
        <taxon>fabids</taxon>
        <taxon>Fabales</taxon>
        <taxon>Fabaceae</taxon>
        <taxon>Papilionoideae</taxon>
        <taxon>50 kb inversion clade</taxon>
        <taxon>NPAAA clade</taxon>
        <taxon>Hologalegina</taxon>
        <taxon>IRL clade</taxon>
        <taxon>Trifolieae</taxon>
        <taxon>Trifolium</taxon>
    </lineage>
</organism>
<name>A0A392TPV2_9FABA</name>
<evidence type="ECO:0000313" key="2">
    <source>
        <dbReference type="Proteomes" id="UP000265520"/>
    </source>
</evidence>
<accession>A0A392TPV2</accession>
<dbReference type="AlphaFoldDB" id="A0A392TPV2"/>